<dbReference type="Pfam" id="PF02411">
    <property type="entry name" value="MerT"/>
    <property type="match status" value="1"/>
</dbReference>
<feature type="transmembrane region" description="Helical" evidence="15">
    <location>
        <begin position="90"/>
        <end position="109"/>
    </location>
</feature>
<keyword evidence="18" id="KW-1185">Reference proteome</keyword>
<dbReference type="InterPro" id="IPR003457">
    <property type="entry name" value="Transprt_MerT"/>
</dbReference>
<keyword evidence="5" id="KW-0475">Mercuric resistance</keyword>
<dbReference type="Proteomes" id="UP001517367">
    <property type="component" value="Unassembled WGS sequence"/>
</dbReference>
<dbReference type="CDD" id="cd00371">
    <property type="entry name" value="HMA"/>
    <property type="match status" value="1"/>
</dbReference>
<evidence type="ECO:0000256" key="10">
    <source>
        <dbReference type="ARBA" id="ARBA00022914"/>
    </source>
</evidence>
<evidence type="ECO:0000259" key="16">
    <source>
        <dbReference type="PROSITE" id="PS50846"/>
    </source>
</evidence>
<evidence type="ECO:0000256" key="12">
    <source>
        <dbReference type="ARBA" id="ARBA00023136"/>
    </source>
</evidence>
<evidence type="ECO:0000256" key="15">
    <source>
        <dbReference type="SAM" id="Phobius"/>
    </source>
</evidence>
<keyword evidence="4" id="KW-0813">Transport</keyword>
<evidence type="ECO:0000256" key="1">
    <source>
        <dbReference type="ARBA" id="ARBA00004429"/>
    </source>
</evidence>
<organism evidence="17 18">
    <name type="scientific">Pedobacter helvus</name>
    <dbReference type="NCBI Taxonomy" id="2563444"/>
    <lineage>
        <taxon>Bacteria</taxon>
        <taxon>Pseudomonadati</taxon>
        <taxon>Bacteroidota</taxon>
        <taxon>Sphingobacteriia</taxon>
        <taxon>Sphingobacteriales</taxon>
        <taxon>Sphingobacteriaceae</taxon>
        <taxon>Pedobacter</taxon>
    </lineage>
</organism>
<evidence type="ECO:0000256" key="13">
    <source>
        <dbReference type="ARBA" id="ARBA00030934"/>
    </source>
</evidence>
<evidence type="ECO:0000313" key="17">
    <source>
        <dbReference type="EMBL" id="MFN0293518.1"/>
    </source>
</evidence>
<keyword evidence="11 15" id="KW-1133">Transmembrane helix</keyword>
<dbReference type="NCBIfam" id="NF033556">
    <property type="entry name" value="MerTP_fusion"/>
    <property type="match status" value="1"/>
</dbReference>
<sequence>MSKAKKNNRLLGSGILLSLTSSLCCLVPILALFGTAGSAMSMFSWIAPLRPYLLAATAIVLVVAFYRAYRPTKKDDCGCAEKKSGMQSKTFLWVITVISIGLSTFPYYAAYFQKDELKQMTGNEQYLNQTIFQIKGMSCAACEGHVNHALQQRKGVQHVTTSFEKGESIVKFDSTKVSLQQLAATIEKETGYKVINVNTNVK</sequence>
<feature type="transmembrane region" description="Helical" evidence="15">
    <location>
        <begin position="49"/>
        <end position="69"/>
    </location>
</feature>
<dbReference type="EMBL" id="SRMP02000050">
    <property type="protein sequence ID" value="MFN0293518.1"/>
    <property type="molecule type" value="Genomic_DNA"/>
</dbReference>
<dbReference type="Gene3D" id="3.30.70.100">
    <property type="match status" value="1"/>
</dbReference>
<evidence type="ECO:0000256" key="2">
    <source>
        <dbReference type="ARBA" id="ARBA00008224"/>
    </source>
</evidence>
<comment type="function">
    <text evidence="14">Involved in mercury resistance. Probably transfers a mercuric ion from the periplasmic Hg(2+)-binding protein MerP to the cytoplasmic mercuric reductase MerA.</text>
</comment>
<comment type="similarity">
    <text evidence="2">Belongs to the MerT family.</text>
</comment>
<evidence type="ECO:0000256" key="3">
    <source>
        <dbReference type="ARBA" id="ARBA00017053"/>
    </source>
</evidence>
<keyword evidence="8 15" id="KW-0812">Transmembrane</keyword>
<keyword evidence="6" id="KW-1003">Cell membrane</keyword>
<keyword evidence="10" id="KW-0476">Mercury</keyword>
<evidence type="ECO:0000256" key="4">
    <source>
        <dbReference type="ARBA" id="ARBA00022448"/>
    </source>
</evidence>
<evidence type="ECO:0000313" key="18">
    <source>
        <dbReference type="Proteomes" id="UP001517367"/>
    </source>
</evidence>
<evidence type="ECO:0000256" key="9">
    <source>
        <dbReference type="ARBA" id="ARBA00022723"/>
    </source>
</evidence>
<keyword evidence="7" id="KW-0997">Cell inner membrane</keyword>
<evidence type="ECO:0000256" key="6">
    <source>
        <dbReference type="ARBA" id="ARBA00022475"/>
    </source>
</evidence>
<dbReference type="SUPFAM" id="SSF55008">
    <property type="entry name" value="HMA, heavy metal-associated domain"/>
    <property type="match status" value="1"/>
</dbReference>
<comment type="subcellular location">
    <subcellularLocation>
        <location evidence="1">Cell inner membrane</location>
        <topology evidence="1">Multi-pass membrane protein</topology>
    </subcellularLocation>
</comment>
<dbReference type="PANTHER" id="PTHR46594:SF4">
    <property type="entry name" value="P-TYPE CATION-TRANSPORTING ATPASE"/>
    <property type="match status" value="1"/>
</dbReference>
<comment type="caution">
    <text evidence="17">The sequence shown here is derived from an EMBL/GenBank/DDBJ whole genome shotgun (WGS) entry which is preliminary data.</text>
</comment>
<dbReference type="InterPro" id="IPR036163">
    <property type="entry name" value="HMA_dom_sf"/>
</dbReference>
<evidence type="ECO:0000256" key="5">
    <source>
        <dbReference type="ARBA" id="ARBA00022466"/>
    </source>
</evidence>
<feature type="domain" description="HMA" evidence="16">
    <location>
        <begin position="128"/>
        <end position="195"/>
    </location>
</feature>
<name>A0ABW9JP37_9SPHI</name>
<dbReference type="InterPro" id="IPR006121">
    <property type="entry name" value="HMA_dom"/>
</dbReference>
<keyword evidence="12 15" id="KW-0472">Membrane</keyword>
<gene>
    <name evidence="17" type="primary">merTP</name>
    <name evidence="17" type="ORF">E5L68_019215</name>
</gene>
<dbReference type="Gene3D" id="1.10.287.910">
    <property type="entry name" value="bacterial mercury transporter, merf"/>
    <property type="match status" value="1"/>
</dbReference>
<dbReference type="RefSeq" id="WP_138729187.1">
    <property type="nucleotide sequence ID" value="NZ_SRMP02000050.1"/>
</dbReference>
<evidence type="ECO:0000256" key="14">
    <source>
        <dbReference type="ARBA" id="ARBA00045720"/>
    </source>
</evidence>
<keyword evidence="9" id="KW-0479">Metal-binding</keyword>
<protein>
    <recommendedName>
        <fullName evidence="3">Mercuric transport protein MerT</fullName>
    </recommendedName>
    <alternativeName>
        <fullName evidence="13">Mercury ion transport protein</fullName>
    </alternativeName>
</protein>
<reference evidence="17 18" key="1">
    <citation type="submission" date="2024-12" db="EMBL/GenBank/DDBJ databases">
        <authorList>
            <person name="Hu S."/>
        </authorList>
    </citation>
    <scope>NUCLEOTIDE SEQUENCE [LARGE SCALE GENOMIC DNA]</scope>
    <source>
        <strain evidence="17 18">P-25</strain>
    </source>
</reference>
<evidence type="ECO:0000256" key="11">
    <source>
        <dbReference type="ARBA" id="ARBA00022989"/>
    </source>
</evidence>
<accession>A0ABW9JP37</accession>
<dbReference type="Pfam" id="PF00403">
    <property type="entry name" value="HMA"/>
    <property type="match status" value="1"/>
</dbReference>
<proteinExistence type="inferred from homology"/>
<dbReference type="PROSITE" id="PS50846">
    <property type="entry name" value="HMA_2"/>
    <property type="match status" value="1"/>
</dbReference>
<evidence type="ECO:0000256" key="8">
    <source>
        <dbReference type="ARBA" id="ARBA00022692"/>
    </source>
</evidence>
<dbReference type="PANTHER" id="PTHR46594">
    <property type="entry name" value="P-TYPE CATION-TRANSPORTING ATPASE"/>
    <property type="match status" value="1"/>
</dbReference>
<evidence type="ECO:0000256" key="7">
    <source>
        <dbReference type="ARBA" id="ARBA00022519"/>
    </source>
</evidence>